<dbReference type="AlphaFoldDB" id="A0A4P6UM97"/>
<dbReference type="SUPFAM" id="SSF55073">
    <property type="entry name" value="Nucleotide cyclase"/>
    <property type="match status" value="1"/>
</dbReference>
<feature type="transmembrane region" description="Helical" evidence="4">
    <location>
        <begin position="46"/>
        <end position="70"/>
    </location>
</feature>
<dbReference type="InterPro" id="IPR050469">
    <property type="entry name" value="Diguanylate_Cyclase"/>
</dbReference>
<dbReference type="Proteomes" id="UP000292939">
    <property type="component" value="Chromosome"/>
</dbReference>
<dbReference type="OrthoDB" id="9813903at2"/>
<dbReference type="EC" id="2.7.7.65" evidence="1"/>
<gene>
    <name evidence="7" type="ORF">DW355_14095</name>
</gene>
<protein>
    <recommendedName>
        <fullName evidence="1">diguanylate cyclase</fullName>
        <ecNumber evidence="1">2.7.7.65</ecNumber>
    </recommendedName>
</protein>
<dbReference type="Pfam" id="PF00990">
    <property type="entry name" value="GGDEF"/>
    <property type="match status" value="1"/>
</dbReference>
<feature type="compositionally biased region" description="Basic and acidic residues" evidence="3">
    <location>
        <begin position="1"/>
        <end position="10"/>
    </location>
</feature>
<evidence type="ECO:0000259" key="5">
    <source>
        <dbReference type="PROSITE" id="PS50885"/>
    </source>
</evidence>
<dbReference type="Gene3D" id="3.30.70.270">
    <property type="match status" value="1"/>
</dbReference>
<accession>A0A4P6UM97</accession>
<keyword evidence="4" id="KW-0472">Membrane</keyword>
<dbReference type="PROSITE" id="PS50887">
    <property type="entry name" value="GGDEF"/>
    <property type="match status" value="1"/>
</dbReference>
<keyword evidence="4" id="KW-1133">Transmembrane helix</keyword>
<dbReference type="GO" id="GO:0016020">
    <property type="term" value="C:membrane"/>
    <property type="evidence" value="ECO:0007669"/>
    <property type="project" value="InterPro"/>
</dbReference>
<dbReference type="PANTHER" id="PTHR45138:SF9">
    <property type="entry name" value="DIGUANYLATE CYCLASE DGCM-RELATED"/>
    <property type="match status" value="1"/>
</dbReference>
<dbReference type="InterPro" id="IPR000160">
    <property type="entry name" value="GGDEF_dom"/>
</dbReference>
<evidence type="ECO:0000259" key="6">
    <source>
        <dbReference type="PROSITE" id="PS50887"/>
    </source>
</evidence>
<evidence type="ECO:0000256" key="1">
    <source>
        <dbReference type="ARBA" id="ARBA00012528"/>
    </source>
</evidence>
<reference evidence="7 8" key="1">
    <citation type="submission" date="2018-07" db="EMBL/GenBank/DDBJ databases">
        <title>Exploring interactions and the metabolic potential of the ultra-small soil bacteria Hylemonella gracilis.</title>
        <authorList>
            <person name="Tyc O."/>
            <person name="Kulkarni P."/>
            <person name="Gawehns F."/>
            <person name="Hundscheid M."/>
            <person name="Zweers H."/>
            <person name="Garbeva P."/>
        </authorList>
    </citation>
    <scope>NUCLEOTIDE SEQUENCE [LARGE SCALE GENOMIC DNA]</scope>
    <source>
        <strain evidence="7 8">NS1</strain>
    </source>
</reference>
<evidence type="ECO:0000256" key="4">
    <source>
        <dbReference type="SAM" id="Phobius"/>
    </source>
</evidence>
<organism evidence="7 8">
    <name type="scientific">Hylemonella gracilis</name>
    <dbReference type="NCBI Taxonomy" id="80880"/>
    <lineage>
        <taxon>Bacteria</taxon>
        <taxon>Pseudomonadati</taxon>
        <taxon>Pseudomonadota</taxon>
        <taxon>Betaproteobacteria</taxon>
        <taxon>Burkholderiales</taxon>
        <taxon>Comamonadaceae</taxon>
        <taxon>Hylemonella</taxon>
    </lineage>
</organism>
<evidence type="ECO:0000256" key="2">
    <source>
        <dbReference type="ARBA" id="ARBA00034247"/>
    </source>
</evidence>
<comment type="catalytic activity">
    <reaction evidence="2">
        <text>2 GTP = 3',3'-c-di-GMP + 2 diphosphate</text>
        <dbReference type="Rhea" id="RHEA:24898"/>
        <dbReference type="ChEBI" id="CHEBI:33019"/>
        <dbReference type="ChEBI" id="CHEBI:37565"/>
        <dbReference type="ChEBI" id="CHEBI:58805"/>
        <dbReference type="EC" id="2.7.7.65"/>
    </reaction>
</comment>
<feature type="transmembrane region" description="Helical" evidence="4">
    <location>
        <begin position="183"/>
        <end position="205"/>
    </location>
</feature>
<feature type="domain" description="HAMP" evidence="5">
    <location>
        <begin position="207"/>
        <end position="265"/>
    </location>
</feature>
<dbReference type="SMART" id="SM00267">
    <property type="entry name" value="GGDEF"/>
    <property type="match status" value="1"/>
</dbReference>
<dbReference type="NCBIfam" id="TIGR00254">
    <property type="entry name" value="GGDEF"/>
    <property type="match status" value="1"/>
</dbReference>
<dbReference type="GO" id="GO:0007165">
    <property type="term" value="P:signal transduction"/>
    <property type="evidence" value="ECO:0007669"/>
    <property type="project" value="InterPro"/>
</dbReference>
<feature type="region of interest" description="Disordered" evidence="3">
    <location>
        <begin position="1"/>
        <end position="26"/>
    </location>
</feature>
<dbReference type="GO" id="GO:0052621">
    <property type="term" value="F:diguanylate cyclase activity"/>
    <property type="evidence" value="ECO:0007669"/>
    <property type="project" value="UniProtKB-EC"/>
</dbReference>
<dbReference type="Gene3D" id="6.10.340.10">
    <property type="match status" value="1"/>
</dbReference>
<dbReference type="InterPro" id="IPR043128">
    <property type="entry name" value="Rev_trsase/Diguanyl_cyclase"/>
</dbReference>
<dbReference type="InterPro" id="IPR029787">
    <property type="entry name" value="Nucleotide_cyclase"/>
</dbReference>
<dbReference type="InterPro" id="IPR003660">
    <property type="entry name" value="HAMP_dom"/>
</dbReference>
<dbReference type="PROSITE" id="PS50885">
    <property type="entry name" value="HAMP"/>
    <property type="match status" value="1"/>
</dbReference>
<dbReference type="KEGG" id="hgr:DW355_14095"/>
<evidence type="ECO:0000313" key="8">
    <source>
        <dbReference type="Proteomes" id="UP000292939"/>
    </source>
</evidence>
<dbReference type="CDD" id="cd01949">
    <property type="entry name" value="GGDEF"/>
    <property type="match status" value="1"/>
</dbReference>
<feature type="domain" description="GGDEF" evidence="6">
    <location>
        <begin position="319"/>
        <end position="459"/>
    </location>
</feature>
<name>A0A4P6UM97_9BURK</name>
<dbReference type="EMBL" id="CP031395">
    <property type="protein sequence ID" value="QBK05704.1"/>
    <property type="molecule type" value="Genomic_DNA"/>
</dbReference>
<evidence type="ECO:0000256" key="3">
    <source>
        <dbReference type="SAM" id="MobiDB-lite"/>
    </source>
</evidence>
<keyword evidence="4" id="KW-0812">Transmembrane</keyword>
<dbReference type="RefSeq" id="WP_131280971.1">
    <property type="nucleotide sequence ID" value="NZ_CP031395.1"/>
</dbReference>
<evidence type="ECO:0000313" key="7">
    <source>
        <dbReference type="EMBL" id="QBK05704.1"/>
    </source>
</evidence>
<proteinExistence type="predicted"/>
<sequence length="459" mass="50531">MNARFLDDPAPRTAAAEPQAPEPSDAVTPHIAWEVPRNFHPLAGALIRRIVLLALLCMALVLAGQTWYLLRQHEQRFATQVESIVRTSLPQLATALWDIEFEAVQQQVQAIAALPEVGHVRLRTATGQVFMAGDLAARDAATTVVRRMDILPLPGQGGASLPLGQVEIVGNPRYVMGEVRATALQVLLGYGVYTALVCLLVTWLLRRRLQQPLEAMARFAAELTPERLMTPPPRQRATGRRDADEIDLLADGFAKLQTGLREHIDGLDEKVAQRTDDLQRLVDEVYRLSRTDALTGCWNRRAVEERLPGEVERVQRYGRPLSLLQLSIDHFRERKRSLGPAGADALLREVARICRAGLRHEVDWLARDDGGQFLIVLPETDLSEAMRMAEGLRLGVVAIGVGRVRPGAPSEESDPLTRLSASVGVAQYRAGELAHHLLARASEGVRQAQSNGGDRLASV</sequence>
<dbReference type="PANTHER" id="PTHR45138">
    <property type="entry name" value="REGULATORY COMPONENTS OF SENSORY TRANSDUCTION SYSTEM"/>
    <property type="match status" value="1"/>
</dbReference>